<dbReference type="NCBIfam" id="NF038301">
    <property type="entry name" value="EPS_HpsA"/>
    <property type="match status" value="1"/>
</dbReference>
<feature type="region of interest" description="Disordered" evidence="1">
    <location>
        <begin position="746"/>
        <end position="765"/>
    </location>
</feature>
<dbReference type="EMBL" id="JAIVFQ010000045">
    <property type="protein sequence ID" value="MCC5602195.1"/>
    <property type="molecule type" value="Genomic_DNA"/>
</dbReference>
<name>A0ABS8IDA1_9NOSO</name>
<dbReference type="Proteomes" id="UP001199525">
    <property type="component" value="Unassembled WGS sequence"/>
</dbReference>
<feature type="compositionally biased region" description="Low complexity" evidence="1">
    <location>
        <begin position="656"/>
        <end position="668"/>
    </location>
</feature>
<feature type="region of interest" description="Disordered" evidence="1">
    <location>
        <begin position="944"/>
        <end position="967"/>
    </location>
</feature>
<keyword evidence="2" id="KW-1133">Transmembrane helix</keyword>
<keyword evidence="2" id="KW-0812">Transmembrane</keyword>
<evidence type="ECO:0000256" key="2">
    <source>
        <dbReference type="SAM" id="Phobius"/>
    </source>
</evidence>
<evidence type="ECO:0000313" key="4">
    <source>
        <dbReference type="Proteomes" id="UP001199525"/>
    </source>
</evidence>
<accession>A0ABS8IDA1</accession>
<gene>
    <name evidence="3" type="primary">hpsA</name>
    <name evidence="3" type="ORF">LC586_24090</name>
</gene>
<dbReference type="RefSeq" id="WP_229487164.1">
    <property type="nucleotide sequence ID" value="NZ_JAIVFQ010000045.1"/>
</dbReference>
<feature type="region of interest" description="Disordered" evidence="1">
    <location>
        <begin position="648"/>
        <end position="671"/>
    </location>
</feature>
<evidence type="ECO:0000256" key="1">
    <source>
        <dbReference type="SAM" id="MobiDB-lite"/>
    </source>
</evidence>
<sequence>MSRKSKLVKALQKSFRQISKKFLSAINKQIIWLLRTIFGIRRRRSSENAGFLLPTVAMVSLVVVLLTTAILFRSFERSKNASNVRVNETVLQAATPALDRAKAKITALFADPTLPRAVPSDGTLYSTMINKLTTYTLGDETSLIVGYDLDKDNNIEAPKDGLLESKEVLETAWKFPVDTDNDGKFDSFTLYGIYFRNPPYASSAPQRKRSPLEARTVPLAGKVCDSSGDTSASLIGGSSWYKVTTGELKKSFFIYTAIVPITDISSFDSTIKDKYQAYKGNQGFSAIELQQDRKQIPLTNNSVVYEDDLDITPGPAFRMNGRMFTNSNFFTRKNTDPNPIRFFQVSSIESCYYERENGKIIIGGNVATNGAITDSEVGGSSIDLFKDNAVPAVKALTSPEKSTTNIPNEIAYNSRAYAERIDLLVKAQFARDKGNDPQIVKDNIDRRTTKDPSLDAEKVRKQELQVYFRQRTRRVPFREVFLGTSGILKTAPSTLYATTEVLQGKDNTANKSNDDLRPLDVWMYPTDTNTKLTLSTSQLTAIDPETVDKSPVEEKELGDRILVGNNLPELRWDSTLKEFLGEDVPQEISGQTWKDSTKTRTRTTRVKQLADLGASGRDGYWETSAANSRADVLDVLGGLRVVTGAGVYSPGGSNLPTPSAAANNTNTPENEDKAPVVWSDAMQMVVPDPTAPLDTSKQTRGHLVMRATAVYHYNKDPYDPLKDDNYQEPIACVSSYYNPTNLATATTDGYDPSDPTKADKSNNGFSYTVSTTTSANVTRGLTTNSDGLFTTTGTKDNVATKAFDLQERLKYQANLVFPNSQFVNPLLRQALKKATDQPLTLSEQSAIDSTICALQITDGTLTRDNSIVPDKAIKETAFLDARQIKAIDKVALSGQYDLEIEQRQPLEIRATVLDLNLLRKTAITGTWANEYLLPNSGIIYAARDDAQPDTSDPTSADVSASDYKLDPNRRPNAIMLINGSQLNRGTGGTENDYRPEEKGLILATDLPAYVKDAFNIHSQQEFTTPLLNSGSDWDSNFYARYATNRNPNFACRPKDPRLPKCTAGETWRPASVLADAVTLLSSSFKEGYRNEGDFDLRNNRTDTSDAVDPTKNVVRKQRLKNGFWDNNFVTSRNFTDSTYKESGAAATANSSYFNNFVTPIQRRVSFPEYVMEMCFNLNVAECTDWYVGYDLNGDGTITDSESKVKSADLPADADATKLVAGTTSTNNPPKAGYEKFPRRVAFKRDKTSGELLDVIGDPIFKPSLSASPVALGIVSSKVDASGAVPTSTSNALWFTTVVASDTANPPASDSKFYNNTTRLFYSFPSGADGTSQPLLEPILQINVPKKSPDSTSDYGSITDLNSVDNRVKNTSWLPKAVETTFNLVIAAGDTPSRVGNSSTINFFETNGGFHNFPRFLENWDSIASKITGSFIQFKRSAYATAPYQALIKIGAGGNHEARSLFSERNNFYYHSDSTFPQGGAPYYMPPLRNWGFDVALLSQNPDLFAQRFVTPSTDAPDNYYREVSRDDRWVQALLCSTQETTNKDGFGSGFDIKIEDTVANTTTTKSTNYALPATQRPTTCPVVPD</sequence>
<protein>
    <submittedName>
        <fullName evidence="3">Hormogonium polysaccharide biosynthesis protein HpsA</fullName>
    </submittedName>
</protein>
<evidence type="ECO:0000313" key="3">
    <source>
        <dbReference type="EMBL" id="MCC5602195.1"/>
    </source>
</evidence>
<reference evidence="3 4" key="1">
    <citation type="journal article" date="2021" name="Microorganisms">
        <title>Genome Evolution of Filamentous Cyanobacterium Nostoc Species: From Facultative Symbiosis to Free Living.</title>
        <authorList>
            <person name="Huo D."/>
            <person name="Li H."/>
            <person name="Cai F."/>
            <person name="Guo X."/>
            <person name="Qiao Z."/>
            <person name="Wang W."/>
            <person name="Yu G."/>
            <person name="Li R."/>
        </authorList>
    </citation>
    <scope>NUCLEOTIDE SEQUENCE [LARGE SCALE GENOMIC DNA]</scope>
    <source>
        <strain evidence="3 4">CHAB 5714</strain>
    </source>
</reference>
<feature type="compositionally biased region" description="Polar residues" evidence="1">
    <location>
        <begin position="948"/>
        <end position="958"/>
    </location>
</feature>
<organism evidence="3 4">
    <name type="scientific">Nostoc favosum CHAB5714</name>
    <dbReference type="NCBI Taxonomy" id="2780399"/>
    <lineage>
        <taxon>Bacteria</taxon>
        <taxon>Bacillati</taxon>
        <taxon>Cyanobacteriota</taxon>
        <taxon>Cyanophyceae</taxon>
        <taxon>Nostocales</taxon>
        <taxon>Nostocaceae</taxon>
        <taxon>Nostoc</taxon>
        <taxon>Nostoc favosum</taxon>
    </lineage>
</organism>
<keyword evidence="4" id="KW-1185">Reference proteome</keyword>
<dbReference type="InterPro" id="IPR049774">
    <property type="entry name" value="EPS_HpsA-like"/>
</dbReference>
<comment type="caution">
    <text evidence="3">The sequence shown here is derived from an EMBL/GenBank/DDBJ whole genome shotgun (WGS) entry which is preliminary data.</text>
</comment>
<feature type="transmembrane region" description="Helical" evidence="2">
    <location>
        <begin position="51"/>
        <end position="72"/>
    </location>
</feature>
<proteinExistence type="predicted"/>
<keyword evidence="2" id="KW-0472">Membrane</keyword>